<protein>
    <recommendedName>
        <fullName evidence="2">Transposase (putative) gypsy type domain-containing protein</fullName>
    </recommendedName>
</protein>
<keyword evidence="1" id="KW-0472">Membrane</keyword>
<dbReference type="EMBL" id="QJKJ01002560">
    <property type="protein sequence ID" value="RDY02319.1"/>
    <property type="molecule type" value="Genomic_DNA"/>
</dbReference>
<evidence type="ECO:0000313" key="4">
    <source>
        <dbReference type="Proteomes" id="UP000257109"/>
    </source>
</evidence>
<evidence type="ECO:0000256" key="1">
    <source>
        <dbReference type="SAM" id="Phobius"/>
    </source>
</evidence>
<organism evidence="3 4">
    <name type="scientific">Mucuna pruriens</name>
    <name type="common">Velvet bean</name>
    <name type="synonym">Dolichos pruriens</name>
    <dbReference type="NCBI Taxonomy" id="157652"/>
    <lineage>
        <taxon>Eukaryota</taxon>
        <taxon>Viridiplantae</taxon>
        <taxon>Streptophyta</taxon>
        <taxon>Embryophyta</taxon>
        <taxon>Tracheophyta</taxon>
        <taxon>Spermatophyta</taxon>
        <taxon>Magnoliopsida</taxon>
        <taxon>eudicotyledons</taxon>
        <taxon>Gunneridae</taxon>
        <taxon>Pentapetalae</taxon>
        <taxon>rosids</taxon>
        <taxon>fabids</taxon>
        <taxon>Fabales</taxon>
        <taxon>Fabaceae</taxon>
        <taxon>Papilionoideae</taxon>
        <taxon>50 kb inversion clade</taxon>
        <taxon>NPAAA clade</taxon>
        <taxon>indigoferoid/millettioid clade</taxon>
        <taxon>Phaseoleae</taxon>
        <taxon>Mucuna</taxon>
    </lineage>
</organism>
<feature type="non-terminal residue" evidence="3">
    <location>
        <position position="1"/>
    </location>
</feature>
<dbReference type="AlphaFoldDB" id="A0A371HHT9"/>
<dbReference type="PANTHER" id="PTHR31099:SF49">
    <property type="entry name" value="MYOSIN HEAVY CHAIN-LIKE PROTEIN"/>
    <property type="match status" value="1"/>
</dbReference>
<evidence type="ECO:0000259" key="2">
    <source>
        <dbReference type="Pfam" id="PF04195"/>
    </source>
</evidence>
<comment type="caution">
    <text evidence="3">The sequence shown here is derived from an EMBL/GenBank/DDBJ whole genome shotgun (WGS) entry which is preliminary data.</text>
</comment>
<keyword evidence="1" id="KW-0812">Transmembrane</keyword>
<name>A0A371HHT9_MUCPR</name>
<dbReference type="PANTHER" id="PTHR31099">
    <property type="entry name" value="OS06G0165300 PROTEIN"/>
    <property type="match status" value="1"/>
</dbReference>
<accession>A0A371HHT9</accession>
<reference evidence="3" key="1">
    <citation type="submission" date="2018-05" db="EMBL/GenBank/DDBJ databases">
        <title>Draft genome of Mucuna pruriens seed.</title>
        <authorList>
            <person name="Nnadi N.E."/>
            <person name="Vos R."/>
            <person name="Hasami M.H."/>
            <person name="Devisetty U.K."/>
            <person name="Aguiy J.C."/>
        </authorList>
    </citation>
    <scope>NUCLEOTIDE SEQUENCE [LARGE SCALE GENOMIC DNA]</scope>
    <source>
        <strain evidence="3">JCA_2017</strain>
    </source>
</reference>
<feature type="transmembrane region" description="Helical" evidence="1">
    <location>
        <begin position="256"/>
        <end position="276"/>
    </location>
</feature>
<feature type="domain" description="Transposase (putative) gypsy type" evidence="2">
    <location>
        <begin position="44"/>
        <end position="104"/>
    </location>
</feature>
<evidence type="ECO:0000313" key="3">
    <source>
        <dbReference type="EMBL" id="RDY02319.1"/>
    </source>
</evidence>
<gene>
    <name evidence="3" type="ORF">CR513_14237</name>
</gene>
<dbReference type="OrthoDB" id="685909at2759"/>
<sequence length="277" mass="32444">MVDTICRHDPWSVEVLLYRSDKIVCEWAVEIEEPFFYFYKTLFSKLGIKLPFIDFEWAALQVLNIALTQLHPNSWAFVQAFELLCEDMGNEPLLSVFFWFFSLRRAKKVSWTSLSNRPWRKLMKSFWKSYKFFKDHFFRVAVGHTRSSMLFGESGDPFFPLYWSGQSTILITVDRDDLEDWEEEFIEDLSQLPTLSCSKFITDKGYSIKDLVILKMRSSRSITLVVGGAVAEAAPFLLLDWSLLGRPRRVLSHLLWLFWILPKTPLCLLPSVPVICR</sequence>
<proteinExistence type="predicted"/>
<feature type="transmembrane region" description="Helical" evidence="1">
    <location>
        <begin position="222"/>
        <end position="244"/>
    </location>
</feature>
<dbReference type="Pfam" id="PF04195">
    <property type="entry name" value="Transposase_28"/>
    <property type="match status" value="1"/>
</dbReference>
<dbReference type="Proteomes" id="UP000257109">
    <property type="component" value="Unassembled WGS sequence"/>
</dbReference>
<keyword evidence="1" id="KW-1133">Transmembrane helix</keyword>
<dbReference type="InterPro" id="IPR007321">
    <property type="entry name" value="Transposase_28"/>
</dbReference>
<keyword evidence="4" id="KW-1185">Reference proteome</keyword>